<name>A0A1G2T0S7_9BACT</name>
<accession>A0A1G2T0S7</accession>
<protein>
    <submittedName>
        <fullName evidence="1">Uncharacterized protein</fullName>
    </submittedName>
</protein>
<dbReference type="AlphaFoldDB" id="A0A1G2T0S7"/>
<sequence>MVMPDISYWFRTTKLGEDCEGDTHCKNCKPNGDCDRCDTIDGRWISAVSDYASTCDGLCMELTMHEQMHMDPVTQLGYCDKDFEKLPREIKARVTKYEKEA</sequence>
<evidence type="ECO:0000313" key="2">
    <source>
        <dbReference type="Proteomes" id="UP000177746"/>
    </source>
</evidence>
<proteinExistence type="predicted"/>
<dbReference type="Proteomes" id="UP000177746">
    <property type="component" value="Unassembled WGS sequence"/>
</dbReference>
<comment type="caution">
    <text evidence="1">The sequence shown here is derived from an EMBL/GenBank/DDBJ whole genome shotgun (WGS) entry which is preliminary data.</text>
</comment>
<reference evidence="1 2" key="1">
    <citation type="journal article" date="2016" name="Nat. Commun.">
        <title>Thousands of microbial genomes shed light on interconnected biogeochemical processes in an aquifer system.</title>
        <authorList>
            <person name="Anantharaman K."/>
            <person name="Brown C.T."/>
            <person name="Hug L.A."/>
            <person name="Sharon I."/>
            <person name="Castelle C.J."/>
            <person name="Probst A.J."/>
            <person name="Thomas B.C."/>
            <person name="Singh A."/>
            <person name="Wilkins M.J."/>
            <person name="Karaoz U."/>
            <person name="Brodie E.L."/>
            <person name="Williams K.H."/>
            <person name="Hubbard S.S."/>
            <person name="Banfield J.F."/>
        </authorList>
    </citation>
    <scope>NUCLEOTIDE SEQUENCE [LARGE SCALE GENOMIC DNA]</scope>
</reference>
<gene>
    <name evidence="1" type="ORF">A2665_00170</name>
</gene>
<dbReference type="EMBL" id="MHVI01000028">
    <property type="protein sequence ID" value="OHA90896.1"/>
    <property type="molecule type" value="Genomic_DNA"/>
</dbReference>
<organism evidence="1 2">
    <name type="scientific">Candidatus Zambryskibacteria bacterium RIFCSPHIGHO2_01_FULL_46_30</name>
    <dbReference type="NCBI Taxonomy" id="1802739"/>
    <lineage>
        <taxon>Bacteria</taxon>
        <taxon>Candidatus Zambryskiibacteriota</taxon>
    </lineage>
</organism>
<evidence type="ECO:0000313" key="1">
    <source>
        <dbReference type="EMBL" id="OHA90896.1"/>
    </source>
</evidence>